<gene>
    <name evidence="3" type="ORF">HOO69_10255</name>
    <name evidence="2" type="ORF">OPW20_20480</name>
</gene>
<dbReference type="Proteomes" id="UP001150001">
    <property type="component" value="Unassembled WGS sequence"/>
</dbReference>
<evidence type="ECO:0000313" key="2">
    <source>
        <dbReference type="EMBL" id="MDC5742449.1"/>
    </source>
</evidence>
<name>A0AAE7DXX1_9VIBR</name>
<dbReference type="AlphaFoldDB" id="A0AAE7DXX1"/>
<protein>
    <submittedName>
        <fullName evidence="3">Uncharacterized protein</fullName>
    </submittedName>
</protein>
<reference evidence="2" key="2">
    <citation type="submission" date="2022-11" db="EMBL/GenBank/DDBJ databases">
        <title>Role of the vibriolysin VemA secreted by the emergent pathogen Vibrio europaeus in the colonization of Manila clam mucus.</title>
        <authorList>
            <person name="Martinez C."/>
            <person name="Rodriguez S."/>
            <person name="Vences A."/>
            <person name="Barja J.L."/>
            <person name="Toranzo A.E."/>
            <person name="Dubert J."/>
        </authorList>
    </citation>
    <scope>NUCLEOTIDE SEQUENCE</scope>
    <source>
        <strain evidence="2">3454</strain>
    </source>
</reference>
<evidence type="ECO:0000313" key="3">
    <source>
        <dbReference type="EMBL" id="QJY36970.1"/>
    </source>
</evidence>
<organism evidence="3 4">
    <name type="scientific">Vibrio europaeus</name>
    <dbReference type="NCBI Taxonomy" id="300876"/>
    <lineage>
        <taxon>Bacteria</taxon>
        <taxon>Pseudomonadati</taxon>
        <taxon>Pseudomonadota</taxon>
        <taxon>Gammaproteobacteria</taxon>
        <taxon>Vibrionales</taxon>
        <taxon>Vibrionaceae</taxon>
        <taxon>Vibrio</taxon>
        <taxon>Vibrio oreintalis group</taxon>
    </lineage>
</organism>
<reference evidence="3 4" key="1">
    <citation type="submission" date="2020-05" db="EMBL/GenBank/DDBJ databases">
        <title>First description outside Europe of the emergent pathogen for shellfish aquaculture Vibrio europaeus.</title>
        <authorList>
            <person name="Dubert J."/>
            <person name="Rojas R."/>
        </authorList>
    </citation>
    <scope>NUCLEOTIDE SEQUENCE [LARGE SCALE GENOMIC DNA]</scope>
    <source>
        <strain evidence="3 4">NPI-1</strain>
    </source>
</reference>
<evidence type="ECO:0000313" key="5">
    <source>
        <dbReference type="Proteomes" id="UP001150001"/>
    </source>
</evidence>
<sequence>MRKLASIFVGLLFSAAVLAGNGSGQTGPNVECELKDGKVRYIPIMICRAEGGKVL</sequence>
<feature type="chain" id="PRO_5042200888" evidence="1">
    <location>
        <begin position="20"/>
        <end position="55"/>
    </location>
</feature>
<feature type="signal peptide" evidence="1">
    <location>
        <begin position="1"/>
        <end position="19"/>
    </location>
</feature>
<dbReference type="EMBL" id="CP053541">
    <property type="protein sequence ID" value="QJY36970.1"/>
    <property type="molecule type" value="Genomic_DNA"/>
</dbReference>
<proteinExistence type="predicted"/>
<dbReference type="GeneID" id="78079010"/>
<dbReference type="EMBL" id="JAPFIT010000023">
    <property type="protein sequence ID" value="MDC5742449.1"/>
    <property type="molecule type" value="Genomic_DNA"/>
</dbReference>
<evidence type="ECO:0000313" key="4">
    <source>
        <dbReference type="Proteomes" id="UP000501443"/>
    </source>
</evidence>
<keyword evidence="5" id="KW-1185">Reference proteome</keyword>
<dbReference type="RefSeq" id="WP_171383575.1">
    <property type="nucleotide sequence ID" value="NZ_CP053541.1"/>
</dbReference>
<keyword evidence="1" id="KW-0732">Signal</keyword>
<accession>A0AAE7DXX1</accession>
<evidence type="ECO:0000256" key="1">
    <source>
        <dbReference type="SAM" id="SignalP"/>
    </source>
</evidence>
<dbReference type="Proteomes" id="UP000501443">
    <property type="component" value="Chromosome 1"/>
</dbReference>